<sequence>MVYRSRNGTYSYTAPRSGGNAAVNPGGPSACPAETTPSDYYHTHGAYAPNYDSENFSSDDINYANHFGVDGYVGTPNSAFKECNHITRMVYTLPPVGMIP</sequence>
<feature type="region of interest" description="Disordered" evidence="1">
    <location>
        <begin position="1"/>
        <end position="30"/>
    </location>
</feature>
<reference evidence="3 4" key="1">
    <citation type="submission" date="2017-08" db="EMBL/GenBank/DDBJ databases">
        <title>Genome sequences of Ralstonia solanacearum Species Complex (RSSC) isolated from Potato bacterial wilts in Korea.</title>
        <authorList>
            <person name="Cho H."/>
            <person name="Song E.-S."/>
            <person name="Lee Y.K."/>
            <person name="Lee S."/>
            <person name="Lee S.-W."/>
            <person name="Jo A."/>
            <person name="Kim J.-G."/>
            <person name="Hwang I."/>
        </authorList>
    </citation>
    <scope>NUCLEOTIDE SEQUENCE [LARGE SCALE GENOMIC DNA]</scope>
    <source>
        <strain evidence="3 4">T98</strain>
    </source>
</reference>
<accession>A0AAD0S863</accession>
<feature type="compositionally biased region" description="Polar residues" evidence="1">
    <location>
        <begin position="1"/>
        <end position="14"/>
    </location>
</feature>
<organism evidence="3 4">
    <name type="scientific">Ralstonia solanacearum</name>
    <name type="common">Pseudomonas solanacearum</name>
    <dbReference type="NCBI Taxonomy" id="305"/>
    <lineage>
        <taxon>Bacteria</taxon>
        <taxon>Pseudomonadati</taxon>
        <taxon>Pseudomonadota</taxon>
        <taxon>Betaproteobacteria</taxon>
        <taxon>Burkholderiales</taxon>
        <taxon>Burkholderiaceae</taxon>
        <taxon>Ralstonia</taxon>
        <taxon>Ralstonia solanacearum species complex</taxon>
    </lineage>
</organism>
<gene>
    <name evidence="3" type="ORF">CJO77_05780</name>
</gene>
<evidence type="ECO:0000313" key="4">
    <source>
        <dbReference type="Proteomes" id="UP000261758"/>
    </source>
</evidence>
<proteinExistence type="predicted"/>
<dbReference type="Proteomes" id="UP000261758">
    <property type="component" value="Chromosome"/>
</dbReference>
<dbReference type="InterPro" id="IPR025479">
    <property type="entry name" value="DUF4329"/>
</dbReference>
<dbReference type="Pfam" id="PF14220">
    <property type="entry name" value="DUF4329"/>
    <property type="match status" value="1"/>
</dbReference>
<dbReference type="EMBL" id="CP022759">
    <property type="protein sequence ID" value="AXV81100.1"/>
    <property type="molecule type" value="Genomic_DNA"/>
</dbReference>
<protein>
    <recommendedName>
        <fullName evidence="2">DUF4329 domain-containing protein</fullName>
    </recommendedName>
</protein>
<evidence type="ECO:0000313" key="3">
    <source>
        <dbReference type="EMBL" id="AXV81100.1"/>
    </source>
</evidence>
<evidence type="ECO:0000256" key="1">
    <source>
        <dbReference type="SAM" id="MobiDB-lite"/>
    </source>
</evidence>
<dbReference type="AlphaFoldDB" id="A0AAD0S863"/>
<feature type="domain" description="DUF4329" evidence="2">
    <location>
        <begin position="2"/>
        <end position="90"/>
    </location>
</feature>
<name>A0AAD0S863_RALSL</name>
<evidence type="ECO:0000259" key="2">
    <source>
        <dbReference type="Pfam" id="PF14220"/>
    </source>
</evidence>